<keyword evidence="4" id="KW-0560">Oxidoreductase</keyword>
<dbReference type="GO" id="GO:0005789">
    <property type="term" value="C:endoplasmic reticulum membrane"/>
    <property type="evidence" value="ECO:0007669"/>
    <property type="project" value="TreeGrafter"/>
</dbReference>
<dbReference type="Proteomes" id="UP000007148">
    <property type="component" value="Unassembled WGS sequence"/>
</dbReference>
<feature type="transmembrane region" description="Helical" evidence="7">
    <location>
        <begin position="311"/>
        <end position="333"/>
    </location>
</feature>
<evidence type="ECO:0000256" key="1">
    <source>
        <dbReference type="ARBA" id="ARBA00022516"/>
    </source>
</evidence>
<gene>
    <name evidence="8" type="ORF">PIIN_09724</name>
</gene>
<dbReference type="SUPFAM" id="SSF51735">
    <property type="entry name" value="NAD(P)-binding Rossmann-fold domains"/>
    <property type="match status" value="1"/>
</dbReference>
<dbReference type="GO" id="GO:0005741">
    <property type="term" value="C:mitochondrial outer membrane"/>
    <property type="evidence" value="ECO:0007669"/>
    <property type="project" value="TreeGrafter"/>
</dbReference>
<proteinExistence type="inferred from homology"/>
<dbReference type="Gene3D" id="3.40.50.720">
    <property type="entry name" value="NAD(P)-binding Rossmann-like Domain"/>
    <property type="match status" value="1"/>
</dbReference>
<evidence type="ECO:0000256" key="2">
    <source>
        <dbReference type="ARBA" id="ARBA00022857"/>
    </source>
</evidence>
<keyword evidence="3" id="KW-0752">Steroid biosynthesis</keyword>
<dbReference type="GO" id="GO:0006694">
    <property type="term" value="P:steroid biosynthetic process"/>
    <property type="evidence" value="ECO:0007669"/>
    <property type="project" value="UniProtKB-KW"/>
</dbReference>
<comment type="similarity">
    <text evidence="6">Belongs to the short-chain dehydrogenases/reductases (SDR) family. ERG27 subfamily.</text>
</comment>
<dbReference type="PANTHER" id="PTHR43647">
    <property type="entry name" value="DEHYDROGENASE"/>
    <property type="match status" value="1"/>
</dbReference>
<accession>G4TWP1</accession>
<evidence type="ECO:0000256" key="7">
    <source>
        <dbReference type="SAM" id="Phobius"/>
    </source>
</evidence>
<protein>
    <submittedName>
        <fullName evidence="8">Related to ERG27-3-keto sterol reductase</fullName>
    </submittedName>
</protein>
<reference evidence="8 9" key="1">
    <citation type="journal article" date="2011" name="PLoS Pathog.">
        <title>Endophytic Life Strategies Decoded by Genome and Transcriptome Analyses of the Mutualistic Root Symbiont Piriformospora indica.</title>
        <authorList>
            <person name="Zuccaro A."/>
            <person name="Lahrmann U."/>
            <person name="Guldener U."/>
            <person name="Langen G."/>
            <person name="Pfiffi S."/>
            <person name="Biedenkopf D."/>
            <person name="Wong P."/>
            <person name="Samans B."/>
            <person name="Grimm C."/>
            <person name="Basiewicz M."/>
            <person name="Murat C."/>
            <person name="Martin F."/>
            <person name="Kogel K.H."/>
        </authorList>
    </citation>
    <scope>NUCLEOTIDE SEQUENCE [LARGE SCALE GENOMIC DNA]</scope>
    <source>
        <strain evidence="8 9">DSM 11827</strain>
    </source>
</reference>
<evidence type="ECO:0000256" key="6">
    <source>
        <dbReference type="ARBA" id="ARBA00023593"/>
    </source>
</evidence>
<sequence>MSSRHPIIIVTGANGGVGYGICQRLLLNLCGDVPEDALPQPEATPGAYQPCDYIPWTKLTLIMACRSAQRAGEARNNLLQFLDEHIAERKRQNSPFSKEMDEFRKNLTIDILLLDLASSQSTLKFCREVSQRYPYISHAIYNAGYAPWNGIDWPLAIWAVLKSIKNAVTYPQYQRQLTGVLSKDQYGLTFQSNVLGHFFITRALKPLMDKSPWPTRVVWTSSLETTYALKYANWDDPQLITCIKPYSMCKFQTQLVAHYLDLESPRTRHFVTHPGVTSTGIFLDQLNIFTSFAMLLAFYIARLLGSVHHPISWINGAIAATHVSLVALPLLNVRKKLVVYGSRATLWGKAYVGGNEMDNYSQYADKAKNLVSYCDELYETQKRRFTEQRS</sequence>
<name>G4TWP1_SERID</name>
<dbReference type="eggNOG" id="KOG1478">
    <property type="taxonomic scope" value="Eukaryota"/>
</dbReference>
<keyword evidence="7" id="KW-0812">Transmembrane</keyword>
<comment type="caution">
    <text evidence="8">The sequence shown here is derived from an EMBL/GenBank/DDBJ whole genome shotgun (WGS) entry which is preliminary data.</text>
</comment>
<evidence type="ECO:0000256" key="5">
    <source>
        <dbReference type="ARBA" id="ARBA00023098"/>
    </source>
</evidence>
<keyword evidence="2" id="KW-0521">NADP</keyword>
<dbReference type="InParanoid" id="G4TWP1"/>
<dbReference type="OMA" id="WTGINWP"/>
<organism evidence="8 9">
    <name type="scientific">Serendipita indica (strain DSM 11827)</name>
    <name type="common">Root endophyte fungus</name>
    <name type="synonym">Piriformospora indica</name>
    <dbReference type="NCBI Taxonomy" id="1109443"/>
    <lineage>
        <taxon>Eukaryota</taxon>
        <taxon>Fungi</taxon>
        <taxon>Dikarya</taxon>
        <taxon>Basidiomycota</taxon>
        <taxon>Agaricomycotina</taxon>
        <taxon>Agaricomycetes</taxon>
        <taxon>Sebacinales</taxon>
        <taxon>Serendipitaceae</taxon>
        <taxon>Serendipita</taxon>
    </lineage>
</organism>
<dbReference type="AlphaFoldDB" id="G4TWP1"/>
<keyword evidence="7" id="KW-1133">Transmembrane helix</keyword>
<dbReference type="EMBL" id="CAFZ01000509">
    <property type="protein sequence ID" value="CCA75734.1"/>
    <property type="molecule type" value="Genomic_DNA"/>
</dbReference>
<dbReference type="STRING" id="1109443.G4TWP1"/>
<keyword evidence="1" id="KW-0444">Lipid biosynthesis</keyword>
<dbReference type="InterPro" id="IPR051593">
    <property type="entry name" value="Ergosterol_Biosynth_ERG27"/>
</dbReference>
<keyword evidence="7" id="KW-0472">Membrane</keyword>
<evidence type="ECO:0000256" key="3">
    <source>
        <dbReference type="ARBA" id="ARBA00022955"/>
    </source>
</evidence>
<evidence type="ECO:0000313" key="9">
    <source>
        <dbReference type="Proteomes" id="UP000007148"/>
    </source>
</evidence>
<dbReference type="FunCoup" id="G4TWP1">
    <property type="interactions" value="52"/>
</dbReference>
<evidence type="ECO:0000313" key="8">
    <source>
        <dbReference type="EMBL" id="CCA75734.1"/>
    </source>
</evidence>
<dbReference type="PANTHER" id="PTHR43647:SF1">
    <property type="entry name" value="3-KETO-STEROID REDUCTASE ERG27"/>
    <property type="match status" value="1"/>
</dbReference>
<dbReference type="GO" id="GO:0005811">
    <property type="term" value="C:lipid droplet"/>
    <property type="evidence" value="ECO:0007669"/>
    <property type="project" value="TreeGrafter"/>
</dbReference>
<dbReference type="OrthoDB" id="9989144at2759"/>
<feature type="transmembrane region" description="Helical" evidence="7">
    <location>
        <begin position="286"/>
        <end position="305"/>
    </location>
</feature>
<dbReference type="InterPro" id="IPR036291">
    <property type="entry name" value="NAD(P)-bd_dom_sf"/>
</dbReference>
<keyword evidence="9" id="KW-1185">Reference proteome</keyword>
<dbReference type="HOGENOM" id="CLU_029944_1_0_1"/>
<keyword evidence="5" id="KW-0443">Lipid metabolism</keyword>
<evidence type="ECO:0000256" key="4">
    <source>
        <dbReference type="ARBA" id="ARBA00023002"/>
    </source>
</evidence>
<dbReference type="GO" id="GO:0000253">
    <property type="term" value="F:3-beta-hydroxysteroid 3-dehydrogenase (NADP+) activity"/>
    <property type="evidence" value="ECO:0007669"/>
    <property type="project" value="TreeGrafter"/>
</dbReference>